<dbReference type="SUPFAM" id="SSF52540">
    <property type="entry name" value="P-loop containing nucleoside triphosphate hydrolases"/>
    <property type="match status" value="1"/>
</dbReference>
<evidence type="ECO:0000256" key="3">
    <source>
        <dbReference type="ARBA" id="ARBA00022741"/>
    </source>
</evidence>
<dbReference type="EC" id="3.6.3.-" evidence="6"/>
<evidence type="ECO:0000313" key="7">
    <source>
        <dbReference type="Proteomes" id="UP000322214"/>
    </source>
</evidence>
<dbReference type="STRING" id="980251.GCA_001642875_03819"/>
<dbReference type="Proteomes" id="UP000322214">
    <property type="component" value="Chromosome"/>
</dbReference>
<dbReference type="SMART" id="SM00382">
    <property type="entry name" value="AAA"/>
    <property type="match status" value="1"/>
</dbReference>
<dbReference type="Gene3D" id="3.40.50.300">
    <property type="entry name" value="P-loop containing nucleotide triphosphate hydrolases"/>
    <property type="match status" value="1"/>
</dbReference>
<keyword evidence="2" id="KW-0813">Transport</keyword>
<keyword evidence="4 6" id="KW-0067">ATP-binding</keyword>
<evidence type="ECO:0000256" key="4">
    <source>
        <dbReference type="ARBA" id="ARBA00022840"/>
    </source>
</evidence>
<proteinExistence type="inferred from homology"/>
<protein>
    <submittedName>
        <fullName evidence="6">Putative ABC transporter ATP-binding protein YxlF</fullName>
        <ecNumber evidence="6">3.6.3.-</ecNumber>
    </submittedName>
</protein>
<dbReference type="InterPro" id="IPR027417">
    <property type="entry name" value="P-loop_NTPase"/>
</dbReference>
<dbReference type="InterPro" id="IPR003593">
    <property type="entry name" value="AAA+_ATPase"/>
</dbReference>
<gene>
    <name evidence="6" type="primary">yxlF_8</name>
    <name evidence="6" type="ORF">MFFC18_51440</name>
</gene>
<dbReference type="KEGG" id="mff:MFFC18_51440"/>
<reference evidence="6 7" key="1">
    <citation type="submission" date="2019-08" db="EMBL/GenBank/DDBJ databases">
        <title>Deep-cultivation of Planctomycetes and their phenomic and genomic characterization uncovers novel biology.</title>
        <authorList>
            <person name="Wiegand S."/>
            <person name="Jogler M."/>
            <person name="Boedeker C."/>
            <person name="Pinto D."/>
            <person name="Vollmers J."/>
            <person name="Rivas-Marin E."/>
            <person name="Kohn T."/>
            <person name="Peeters S.H."/>
            <person name="Heuer A."/>
            <person name="Rast P."/>
            <person name="Oberbeckmann S."/>
            <person name="Bunk B."/>
            <person name="Jeske O."/>
            <person name="Meyerdierks A."/>
            <person name="Storesund J.E."/>
            <person name="Kallscheuer N."/>
            <person name="Luecker S."/>
            <person name="Lage O.M."/>
            <person name="Pohl T."/>
            <person name="Merkel B.J."/>
            <person name="Hornburger P."/>
            <person name="Mueller R.-W."/>
            <person name="Bruemmer F."/>
            <person name="Labrenz M."/>
            <person name="Spormann A.M."/>
            <person name="Op den Camp H."/>
            <person name="Overmann J."/>
            <person name="Amann R."/>
            <person name="Jetten M.S.M."/>
            <person name="Mascher T."/>
            <person name="Medema M.H."/>
            <person name="Devos D.P."/>
            <person name="Kaster A.-K."/>
            <person name="Ovreas L."/>
            <person name="Rohde M."/>
            <person name="Galperin M.Y."/>
            <person name="Jogler C."/>
        </authorList>
    </citation>
    <scope>NUCLEOTIDE SEQUENCE [LARGE SCALE GENOMIC DNA]</scope>
    <source>
        <strain evidence="6 7">FC18</strain>
    </source>
</reference>
<dbReference type="CDD" id="cd03230">
    <property type="entry name" value="ABC_DR_subfamily_A"/>
    <property type="match status" value="1"/>
</dbReference>
<dbReference type="InterPro" id="IPR003439">
    <property type="entry name" value="ABC_transporter-like_ATP-bd"/>
</dbReference>
<keyword evidence="7" id="KW-1185">Reference proteome</keyword>
<keyword evidence="3" id="KW-0547">Nucleotide-binding</keyword>
<dbReference type="PROSITE" id="PS50893">
    <property type="entry name" value="ABC_TRANSPORTER_2"/>
    <property type="match status" value="1"/>
</dbReference>
<feature type="domain" description="ABC transporter" evidence="5">
    <location>
        <begin position="22"/>
        <end position="257"/>
    </location>
</feature>
<dbReference type="OrthoDB" id="9804819at2"/>
<dbReference type="PANTHER" id="PTHR43335">
    <property type="entry name" value="ABC TRANSPORTER, ATP-BINDING PROTEIN"/>
    <property type="match status" value="1"/>
</dbReference>
<comment type="similarity">
    <text evidence="1">Belongs to the ABC transporter superfamily.</text>
</comment>
<dbReference type="AlphaFoldDB" id="A0A5B9PIZ4"/>
<sequence length="341" mass="36802">MTATAEAELVTANTADSGPPAIVSDKLFKTYSEGIFSRKKFQALKGVSFQVNQGEIFGLLGPNGAGKTTFIKVLLGIIRKSGGSASMMGYPAGSKNCREMVGYLPERLRIPPHLTAYNALEYFGNLSNVPTSVVKAKRDEYLELVGLKGRETDLVKKFSKGMVQRLGLAQALLHDPKMVILDEPTDGLDPRARAEMRAIIKNLANRGVTIFLNSHLLQEVEMICNRVAILDKGNLRYCGPVANIGEFLGAGSVGADGKPVATIKSYLFNLIGTPQTLQSGLEGCEFTIVSNVEGMAAVKVAFQDQSDVDRIVDKLRSSGVSIAGMELQRVSLEDAFLQLID</sequence>
<dbReference type="RefSeq" id="WP_075085901.1">
    <property type="nucleotide sequence ID" value="NZ_CP042912.1"/>
</dbReference>
<dbReference type="PANTHER" id="PTHR43335:SF2">
    <property type="entry name" value="ABC TRANSPORTER, ATP-BINDING PROTEIN"/>
    <property type="match status" value="1"/>
</dbReference>
<name>A0A5B9PIZ4_9BACT</name>
<dbReference type="GO" id="GO:0016887">
    <property type="term" value="F:ATP hydrolysis activity"/>
    <property type="evidence" value="ECO:0007669"/>
    <property type="project" value="InterPro"/>
</dbReference>
<keyword evidence="6" id="KW-0378">Hydrolase</keyword>
<evidence type="ECO:0000259" key="5">
    <source>
        <dbReference type="PROSITE" id="PS50893"/>
    </source>
</evidence>
<dbReference type="Pfam" id="PF00005">
    <property type="entry name" value="ABC_tran"/>
    <property type="match status" value="1"/>
</dbReference>
<evidence type="ECO:0000256" key="2">
    <source>
        <dbReference type="ARBA" id="ARBA00022448"/>
    </source>
</evidence>
<evidence type="ECO:0000256" key="1">
    <source>
        <dbReference type="ARBA" id="ARBA00005417"/>
    </source>
</evidence>
<accession>A0A5B9PIZ4</accession>
<dbReference type="GO" id="GO:0005524">
    <property type="term" value="F:ATP binding"/>
    <property type="evidence" value="ECO:0007669"/>
    <property type="project" value="UniProtKB-KW"/>
</dbReference>
<dbReference type="EMBL" id="CP042912">
    <property type="protein sequence ID" value="QEG25220.1"/>
    <property type="molecule type" value="Genomic_DNA"/>
</dbReference>
<evidence type="ECO:0000313" key="6">
    <source>
        <dbReference type="EMBL" id="QEG25220.1"/>
    </source>
</evidence>
<organism evidence="6 7">
    <name type="scientific">Mariniblastus fucicola</name>
    <dbReference type="NCBI Taxonomy" id="980251"/>
    <lineage>
        <taxon>Bacteria</taxon>
        <taxon>Pseudomonadati</taxon>
        <taxon>Planctomycetota</taxon>
        <taxon>Planctomycetia</taxon>
        <taxon>Pirellulales</taxon>
        <taxon>Pirellulaceae</taxon>
        <taxon>Mariniblastus</taxon>
    </lineage>
</organism>